<dbReference type="GeneID" id="23613455"/>
<gene>
    <name evidence="2" type="ORF">F751_2064</name>
</gene>
<dbReference type="EMBL" id="KL662138">
    <property type="protein sequence ID" value="KFM26978.1"/>
    <property type="molecule type" value="Genomic_DNA"/>
</dbReference>
<name>A0A087SMM4_AUXPR</name>
<evidence type="ECO:0000256" key="1">
    <source>
        <dbReference type="SAM" id="MobiDB-lite"/>
    </source>
</evidence>
<accession>A0A087SMM4</accession>
<proteinExistence type="predicted"/>
<feature type="region of interest" description="Disordered" evidence="1">
    <location>
        <begin position="32"/>
        <end position="54"/>
    </location>
</feature>
<reference evidence="2 3" key="1">
    <citation type="journal article" date="2014" name="BMC Genomics">
        <title>Oil accumulation mechanisms of the oleaginous microalga Chlorella protothecoides revealed through its genome, transcriptomes, and proteomes.</title>
        <authorList>
            <person name="Gao C."/>
            <person name="Wang Y."/>
            <person name="Shen Y."/>
            <person name="Yan D."/>
            <person name="He X."/>
            <person name="Dai J."/>
            <person name="Wu Q."/>
        </authorList>
    </citation>
    <scope>NUCLEOTIDE SEQUENCE [LARGE SCALE GENOMIC DNA]</scope>
    <source>
        <strain evidence="2 3">0710</strain>
    </source>
</reference>
<dbReference type="Proteomes" id="UP000028924">
    <property type="component" value="Unassembled WGS sequence"/>
</dbReference>
<dbReference type="KEGG" id="apro:F751_2064"/>
<evidence type="ECO:0000313" key="2">
    <source>
        <dbReference type="EMBL" id="KFM26978.1"/>
    </source>
</evidence>
<evidence type="ECO:0000313" key="3">
    <source>
        <dbReference type="Proteomes" id="UP000028924"/>
    </source>
</evidence>
<sequence>MTHVATNCPIWRLSLASRSARLALALATSSSSSSSGMRAKAGRGMLNASGATPSMPSNARRFAVGAWGATARGWETRPGAEHPDTIVCAFMVAITRSILP</sequence>
<organism evidence="2 3">
    <name type="scientific">Auxenochlorella protothecoides</name>
    <name type="common">Green microalga</name>
    <name type="synonym">Chlorella protothecoides</name>
    <dbReference type="NCBI Taxonomy" id="3075"/>
    <lineage>
        <taxon>Eukaryota</taxon>
        <taxon>Viridiplantae</taxon>
        <taxon>Chlorophyta</taxon>
        <taxon>core chlorophytes</taxon>
        <taxon>Trebouxiophyceae</taxon>
        <taxon>Chlorellales</taxon>
        <taxon>Chlorellaceae</taxon>
        <taxon>Auxenochlorella</taxon>
    </lineage>
</organism>
<dbReference type="RefSeq" id="XP_011399934.1">
    <property type="nucleotide sequence ID" value="XM_011401632.1"/>
</dbReference>
<protein>
    <submittedName>
        <fullName evidence="2">Uncharacterized protein</fullName>
    </submittedName>
</protein>
<dbReference type="AlphaFoldDB" id="A0A087SMM4"/>
<keyword evidence="3" id="KW-1185">Reference proteome</keyword>